<feature type="transmembrane region" description="Helical" evidence="1">
    <location>
        <begin position="6"/>
        <end position="24"/>
    </location>
</feature>
<accession>A0ABY0JR10</accession>
<evidence type="ECO:0000313" key="3">
    <source>
        <dbReference type="Proteomes" id="UP000195338"/>
    </source>
</evidence>
<keyword evidence="1" id="KW-1133">Transmembrane helix</keyword>
<keyword evidence="1" id="KW-0812">Transmembrane</keyword>
<evidence type="ECO:0000256" key="1">
    <source>
        <dbReference type="SAM" id="Phobius"/>
    </source>
</evidence>
<dbReference type="Proteomes" id="UP000195338">
    <property type="component" value="Unassembled WGS sequence"/>
</dbReference>
<sequence>MILESNQSAAYIFLILFLGYELALKIKYAHGKMKSIEEKNTVSAECFLMRPLKTDG</sequence>
<proteinExistence type="predicted"/>
<dbReference type="EMBL" id="FLUX01000033">
    <property type="protein sequence ID" value="SBW26088.1"/>
    <property type="molecule type" value="Genomic_DNA"/>
</dbReference>
<keyword evidence="3" id="KW-1185">Reference proteome</keyword>
<gene>
    <name evidence="2" type="ORF">BN4901_2956</name>
</gene>
<name>A0ABY0JR10_9ENTR</name>
<keyword evidence="1" id="KW-0472">Membrane</keyword>
<protein>
    <submittedName>
        <fullName evidence="2">Uncharacterized protein</fullName>
    </submittedName>
</protein>
<comment type="caution">
    <text evidence="2">The sequence shown here is derived from an EMBL/GenBank/DDBJ whole genome shotgun (WGS) entry which is preliminary data.</text>
</comment>
<organism evidence="2 3">
    <name type="scientific">Citrobacter europaeus</name>
    <dbReference type="NCBI Taxonomy" id="1914243"/>
    <lineage>
        <taxon>Bacteria</taxon>
        <taxon>Pseudomonadati</taxon>
        <taxon>Pseudomonadota</taxon>
        <taxon>Gammaproteobacteria</taxon>
        <taxon>Enterobacterales</taxon>
        <taxon>Enterobacteriaceae</taxon>
        <taxon>Citrobacter</taxon>
    </lineage>
</organism>
<evidence type="ECO:0000313" key="2">
    <source>
        <dbReference type="EMBL" id="SBW26088.1"/>
    </source>
</evidence>
<reference evidence="2 3" key="1">
    <citation type="submission" date="2016-04" db="EMBL/GenBank/DDBJ databases">
        <authorList>
            <person name="Mornico D."/>
        </authorList>
    </citation>
    <scope>NUCLEOTIDE SEQUENCE [LARGE SCALE GENOMIC DNA]</scope>
    <source>
        <strain evidence="2 3">A121</strain>
    </source>
</reference>